<evidence type="ECO:0000256" key="4">
    <source>
        <dbReference type="ARBA" id="ARBA00022989"/>
    </source>
</evidence>
<dbReference type="PANTHER" id="PTHR31885">
    <property type="entry name" value="GH04784P"/>
    <property type="match status" value="1"/>
</dbReference>
<keyword evidence="4 6" id="KW-1133">Transmembrane helix</keyword>
<protein>
    <submittedName>
        <fullName evidence="7">Uncharacterized membrane protein YhhN</fullName>
    </submittedName>
</protein>
<gene>
    <name evidence="7" type="ORF">SAMN06295900_103308</name>
</gene>
<evidence type="ECO:0000313" key="8">
    <source>
        <dbReference type="Proteomes" id="UP000192911"/>
    </source>
</evidence>
<feature type="transmembrane region" description="Helical" evidence="6">
    <location>
        <begin position="184"/>
        <end position="201"/>
    </location>
</feature>
<dbReference type="GeneID" id="95548481"/>
<evidence type="ECO:0000256" key="3">
    <source>
        <dbReference type="ARBA" id="ARBA00022692"/>
    </source>
</evidence>
<organism evidence="7 8">
    <name type="scientific">Trinickia caryophylli</name>
    <name type="common">Paraburkholderia caryophylli</name>
    <dbReference type="NCBI Taxonomy" id="28094"/>
    <lineage>
        <taxon>Bacteria</taxon>
        <taxon>Pseudomonadati</taxon>
        <taxon>Pseudomonadota</taxon>
        <taxon>Betaproteobacteria</taxon>
        <taxon>Burkholderiales</taxon>
        <taxon>Burkholderiaceae</taxon>
        <taxon>Trinickia</taxon>
    </lineage>
</organism>
<keyword evidence="3 6" id="KW-0812">Transmembrane</keyword>
<dbReference type="OrthoDB" id="8925650at2"/>
<name>A0A1X7DJJ6_TRICW</name>
<feature type="transmembrane region" description="Helical" evidence="6">
    <location>
        <begin position="213"/>
        <end position="233"/>
    </location>
</feature>
<evidence type="ECO:0000313" key="7">
    <source>
        <dbReference type="EMBL" id="SMF16625.1"/>
    </source>
</evidence>
<keyword evidence="5 6" id="KW-0472">Membrane</keyword>
<dbReference type="PANTHER" id="PTHR31885:SF6">
    <property type="entry name" value="GH04784P"/>
    <property type="match status" value="1"/>
</dbReference>
<comment type="subcellular location">
    <subcellularLocation>
        <location evidence="1">Membrane</location>
        <topology evidence="1">Multi-pass membrane protein</topology>
    </subcellularLocation>
</comment>
<evidence type="ECO:0000256" key="1">
    <source>
        <dbReference type="ARBA" id="ARBA00004141"/>
    </source>
</evidence>
<accession>A0A1X7DJJ6</accession>
<sequence>MPCPSSNSSNSSNSSHDRASVAPLAPALWLWLAAAAAAVGYGVGLPSAPYPGQAAAKVLMCVLLMLSALRHVPVAERVRLCVALAASGTGDVLLALPRYSFSFVGGLGSFLVAHLAYCTLFAPLAVRPAGWRLAAAAALWTAAAAIYMVFLPHLGPLAVPVAVYMCALCLMASLAVFARGLHPLAAMGGFSFVISDAMIGVDRFLEAFAASTYGIWATYAFAQLALAAAIVLLPRRGLSAG</sequence>
<comment type="similarity">
    <text evidence="2">Belongs to the TMEM86 family.</text>
</comment>
<evidence type="ECO:0000256" key="2">
    <source>
        <dbReference type="ARBA" id="ARBA00007375"/>
    </source>
</evidence>
<dbReference type="Pfam" id="PF07947">
    <property type="entry name" value="YhhN"/>
    <property type="match status" value="1"/>
</dbReference>
<reference evidence="8" key="1">
    <citation type="submission" date="2017-04" db="EMBL/GenBank/DDBJ databases">
        <authorList>
            <person name="Varghese N."/>
            <person name="Submissions S."/>
        </authorList>
    </citation>
    <scope>NUCLEOTIDE SEQUENCE [LARGE SCALE GENOMIC DNA]</scope>
    <source>
        <strain evidence="8">Ballard 720</strain>
    </source>
</reference>
<dbReference type="InterPro" id="IPR012506">
    <property type="entry name" value="TMEM86B-like"/>
</dbReference>
<feature type="transmembrane region" description="Helical" evidence="6">
    <location>
        <begin position="133"/>
        <end position="151"/>
    </location>
</feature>
<evidence type="ECO:0000256" key="5">
    <source>
        <dbReference type="ARBA" id="ARBA00023136"/>
    </source>
</evidence>
<feature type="transmembrane region" description="Helical" evidence="6">
    <location>
        <begin position="21"/>
        <end position="44"/>
    </location>
</feature>
<dbReference type="Proteomes" id="UP000192911">
    <property type="component" value="Unassembled WGS sequence"/>
</dbReference>
<dbReference type="AlphaFoldDB" id="A0A1X7DJJ6"/>
<keyword evidence="8" id="KW-1185">Reference proteome</keyword>
<feature type="transmembrane region" description="Helical" evidence="6">
    <location>
        <begin position="157"/>
        <end position="177"/>
    </location>
</feature>
<evidence type="ECO:0000256" key="6">
    <source>
        <dbReference type="SAM" id="Phobius"/>
    </source>
</evidence>
<dbReference type="GO" id="GO:0016787">
    <property type="term" value="F:hydrolase activity"/>
    <property type="evidence" value="ECO:0007669"/>
    <property type="project" value="TreeGrafter"/>
</dbReference>
<dbReference type="STRING" id="28094.SAMN06295900_103308"/>
<feature type="transmembrane region" description="Helical" evidence="6">
    <location>
        <begin position="107"/>
        <end position="126"/>
    </location>
</feature>
<dbReference type="EMBL" id="FXAH01000003">
    <property type="protein sequence ID" value="SMF16625.1"/>
    <property type="molecule type" value="Genomic_DNA"/>
</dbReference>
<dbReference type="GO" id="GO:0016020">
    <property type="term" value="C:membrane"/>
    <property type="evidence" value="ECO:0007669"/>
    <property type="project" value="UniProtKB-SubCell"/>
</dbReference>
<proteinExistence type="inferred from homology"/>
<dbReference type="RefSeq" id="WP_085226058.1">
    <property type="nucleotide sequence ID" value="NZ_BSQD01000003.1"/>
</dbReference>